<gene>
    <name evidence="1" type="ORF">GSOID_T00022763001</name>
</gene>
<dbReference type="Proteomes" id="UP000011014">
    <property type="component" value="Unassembled WGS sequence"/>
</dbReference>
<dbReference type="EMBL" id="FN656083">
    <property type="protein sequence ID" value="CBY40734.1"/>
    <property type="molecule type" value="Genomic_DNA"/>
</dbReference>
<dbReference type="AlphaFoldDB" id="E4YZ56"/>
<evidence type="ECO:0000313" key="1">
    <source>
        <dbReference type="EMBL" id="CBY40734.1"/>
    </source>
</evidence>
<accession>E4YZ56</accession>
<reference evidence="1" key="1">
    <citation type="journal article" date="2010" name="Science">
        <title>Plasticity of animal genome architecture unmasked by rapid evolution of a pelagic tunicate.</title>
        <authorList>
            <person name="Denoeud F."/>
            <person name="Henriet S."/>
            <person name="Mungpakdee S."/>
            <person name="Aury J.M."/>
            <person name="Da Silva C."/>
            <person name="Brinkmann H."/>
            <person name="Mikhaleva J."/>
            <person name="Olsen L.C."/>
            <person name="Jubin C."/>
            <person name="Canestro C."/>
            <person name="Bouquet J.M."/>
            <person name="Danks G."/>
            <person name="Poulain J."/>
            <person name="Campsteijn C."/>
            <person name="Adamski M."/>
            <person name="Cross I."/>
            <person name="Yadetie F."/>
            <person name="Muffato M."/>
            <person name="Louis A."/>
            <person name="Butcher S."/>
            <person name="Tsagkogeorga G."/>
            <person name="Konrad A."/>
            <person name="Singh S."/>
            <person name="Jensen M.F."/>
            <person name="Cong E.H."/>
            <person name="Eikeseth-Otteraa H."/>
            <person name="Noel B."/>
            <person name="Anthouard V."/>
            <person name="Porcel B.M."/>
            <person name="Kachouri-Lafond R."/>
            <person name="Nishino A."/>
            <person name="Ugolini M."/>
            <person name="Chourrout P."/>
            <person name="Nishida H."/>
            <person name="Aasland R."/>
            <person name="Huzurbazar S."/>
            <person name="Westhof E."/>
            <person name="Delsuc F."/>
            <person name="Lehrach H."/>
            <person name="Reinhardt R."/>
            <person name="Weissenbach J."/>
            <person name="Roy S.W."/>
            <person name="Artiguenave F."/>
            <person name="Postlethwait J.H."/>
            <person name="Manak J.R."/>
            <person name="Thompson E.M."/>
            <person name="Jaillon O."/>
            <person name="Du Pasquier L."/>
            <person name="Boudinot P."/>
            <person name="Liberles D.A."/>
            <person name="Volff J.N."/>
            <person name="Philippe H."/>
            <person name="Lenhard B."/>
            <person name="Roest Crollius H."/>
            <person name="Wincker P."/>
            <person name="Chourrout D."/>
        </authorList>
    </citation>
    <scope>NUCLEOTIDE SEQUENCE [LARGE SCALE GENOMIC DNA]</scope>
</reference>
<proteinExistence type="predicted"/>
<name>E4YZ56_OIKDI</name>
<sequence length="184" mass="21052">MIKKARDKYRGLPVFLEALGDSALISSSCAAKRIAKIDFLILDRPSFHSGSDSRIGSVFSSFVPALNTFGFFFSKDHREKKAGQEVPNYIGMPELMATFRPLKKNLKQIQSIAFLPKDDPTIQESLKRVLEGNVDEIRLFDDHSNSSDYKKYPMEEQQLIQLKKWMIMKLIQKPVTVVSSFVRF</sequence>
<organism evidence="1">
    <name type="scientific">Oikopleura dioica</name>
    <name type="common">Tunicate</name>
    <dbReference type="NCBI Taxonomy" id="34765"/>
    <lineage>
        <taxon>Eukaryota</taxon>
        <taxon>Metazoa</taxon>
        <taxon>Chordata</taxon>
        <taxon>Tunicata</taxon>
        <taxon>Appendicularia</taxon>
        <taxon>Copelata</taxon>
        <taxon>Oikopleuridae</taxon>
        <taxon>Oikopleura</taxon>
    </lineage>
</organism>
<protein>
    <submittedName>
        <fullName evidence="1">Uncharacterized protein</fullName>
    </submittedName>
</protein>